<feature type="transmembrane region" description="Helical" evidence="1">
    <location>
        <begin position="46"/>
        <end position="68"/>
    </location>
</feature>
<dbReference type="EMBL" id="CAXJIO010000010">
    <property type="protein sequence ID" value="CAL2101882.1"/>
    <property type="molecule type" value="Genomic_DNA"/>
</dbReference>
<evidence type="ECO:0000313" key="3">
    <source>
        <dbReference type="Proteomes" id="UP001497527"/>
    </source>
</evidence>
<feature type="transmembrane region" description="Helical" evidence="1">
    <location>
        <begin position="12"/>
        <end position="34"/>
    </location>
</feature>
<keyword evidence="1" id="KW-0812">Transmembrane</keyword>
<keyword evidence="3" id="KW-1185">Reference proteome</keyword>
<proteinExistence type="predicted"/>
<comment type="caution">
    <text evidence="2">The sequence shown here is derived from an EMBL/GenBank/DDBJ whole genome shotgun (WGS) entry which is preliminary data.</text>
</comment>
<evidence type="ECO:0000256" key="1">
    <source>
        <dbReference type="SAM" id="Phobius"/>
    </source>
</evidence>
<protein>
    <submittedName>
        <fullName evidence="2">Uncharacterized protein</fullName>
    </submittedName>
</protein>
<reference evidence="2 3" key="1">
    <citation type="submission" date="2024-05" db="EMBL/GenBank/DDBJ databases">
        <authorList>
            <person name="Duchaud E."/>
        </authorList>
    </citation>
    <scope>NUCLEOTIDE SEQUENCE [LARGE SCALE GENOMIC DNA]</scope>
    <source>
        <strain evidence="2">Ena-SAMPLE-TAB-13-05-2024-13:56:06:370-140308</strain>
    </source>
</reference>
<feature type="transmembrane region" description="Helical" evidence="1">
    <location>
        <begin position="80"/>
        <end position="100"/>
    </location>
</feature>
<keyword evidence="1" id="KW-0472">Membrane</keyword>
<dbReference type="Proteomes" id="UP001497527">
    <property type="component" value="Unassembled WGS sequence"/>
</dbReference>
<evidence type="ECO:0000313" key="2">
    <source>
        <dbReference type="EMBL" id="CAL2101882.1"/>
    </source>
</evidence>
<feature type="transmembrane region" description="Helical" evidence="1">
    <location>
        <begin position="106"/>
        <end position="127"/>
    </location>
</feature>
<accession>A0ABM9P8Q6</accession>
<keyword evidence="1" id="KW-1133">Transmembrane helix</keyword>
<name>A0ABM9P8Q6_9FLAO</name>
<gene>
    <name evidence="2" type="ORF">T190423A01A_10445</name>
</gene>
<sequence length="129" mass="14703">MGNRKLVYNNFTAKTFMLLVIPAYVFPALMSWLSGWLFKNSVLMKASFISIAIPSLVATIITYVLLWQMKVWQKFPSKKYTRVLFMTLLLLGIAILVIQLFSLNNIVFDILLSTVLGTVITTLKLPLKK</sequence>
<organism evidence="2 3">
    <name type="scientific">Tenacibaculum polynesiense</name>
    <dbReference type="NCBI Taxonomy" id="3137857"/>
    <lineage>
        <taxon>Bacteria</taxon>
        <taxon>Pseudomonadati</taxon>
        <taxon>Bacteroidota</taxon>
        <taxon>Flavobacteriia</taxon>
        <taxon>Flavobacteriales</taxon>
        <taxon>Flavobacteriaceae</taxon>
        <taxon>Tenacibaculum</taxon>
    </lineage>
</organism>
<dbReference type="RefSeq" id="WP_348714920.1">
    <property type="nucleotide sequence ID" value="NZ_CAXJIO010000010.1"/>
</dbReference>